<dbReference type="PROSITE" id="PS51722">
    <property type="entry name" value="G_TR_2"/>
    <property type="match status" value="1"/>
</dbReference>
<dbReference type="Pfam" id="PF22042">
    <property type="entry name" value="EF-G_D2"/>
    <property type="match status" value="1"/>
</dbReference>
<dbReference type="Gene3D" id="3.40.50.300">
    <property type="entry name" value="P-loop containing nucleotide triphosphate hydrolases"/>
    <property type="match status" value="1"/>
</dbReference>
<dbReference type="Pfam" id="PF00009">
    <property type="entry name" value="GTP_EFTU"/>
    <property type="match status" value="1"/>
</dbReference>
<dbReference type="Proteomes" id="UP001497444">
    <property type="component" value="Chromosome 13"/>
</dbReference>
<dbReference type="PANTHER" id="PTHR43381">
    <property type="entry name" value="TRANSLATION INITIATION FACTOR IF-2-RELATED"/>
    <property type="match status" value="1"/>
</dbReference>
<keyword evidence="13" id="KW-1185">Reference proteome</keyword>
<dbReference type="NCBIfam" id="TIGR00487">
    <property type="entry name" value="IF-2"/>
    <property type="match status" value="1"/>
</dbReference>
<dbReference type="InterPro" id="IPR000795">
    <property type="entry name" value="T_Tr_GTP-bd_dom"/>
</dbReference>
<dbReference type="InterPro" id="IPR015760">
    <property type="entry name" value="TIF_IF2"/>
</dbReference>
<proteinExistence type="inferred from homology"/>
<sequence>MRRTSGMARGLRLCPRLRVPIFTHRWFLDSNNPRALVTLIVRGCHDEACPFVSQSPLGTLASDYGNDVSTLRSGGDPSRSSCMRSLLPLYGQSLVNRFLEVSTGLLQTARDITPTSSPSQAFSRKGLSVRHFRSGGVLEARAKVGPSGATVGYKYKGKRSGDGKGEVGDVSKKPVSHAAPAEKVIEIFHGITLGELAARLKQPVDAMQASLAGLGEIVTSPSRSVPIDAAELVALDAGVSVKKVWSVNGMQTGKVQNAGMFRPPVVTVMGHVDHGKTSLLDALRQTSLAAREAGGITQHLGAFVVAMPSGSSLTFLDTPGHAAFSAMRARGAAVTDIVVLVVAADDGVMPQTREALAHAQAAKVPIVVAINKCDKAEANPDRVRQQLAAEGLELEELGGDVQVVEVSAVKRIGLEKLEEALLLQAELMELRACSSDEPHAVVVEARVDRGQGPLATVIVRSGTIVPGMNIVMGTQWGRIRALRDMLGCQIVSAGPSTPVEIDGLRGLPEAGDEIQVVISEERARKLSQARYSRTEERRHWELKQRNMAATVTAVAEDGTEEPKSEKVEMAVVVKADVQGTAQAVSQALASLSCPQVGVNIIHAGVGPISQSDVDLAEACGACVVGFNVRSMAAAVGAAARRAKINIREHRIIYHLLEDVGSLIVGMAPGTKETQVAGQAEVLNVFELKGKGREGKGATKIAGCRVFDGSLQRASRIRVLRSGEVMFEGVCQSLKREKVDVDMVGKGTECGMILQDWVDFRVGDVVQCIEDVRRMPKYVSSQNGAARIEC</sequence>
<evidence type="ECO:0000256" key="4">
    <source>
        <dbReference type="ARBA" id="ARBA00022741"/>
    </source>
</evidence>
<dbReference type="InterPro" id="IPR027417">
    <property type="entry name" value="P-loop_NTPase"/>
</dbReference>
<dbReference type="SUPFAM" id="SSF52156">
    <property type="entry name" value="Initiation factor IF2/eIF5b, domain 3"/>
    <property type="match status" value="1"/>
</dbReference>
<dbReference type="InterPro" id="IPR005225">
    <property type="entry name" value="Small_GTP-bd"/>
</dbReference>
<name>A0ABP0W5N7_9BRYO</name>
<evidence type="ECO:0000256" key="10">
    <source>
        <dbReference type="ARBA" id="ARBA00044200"/>
    </source>
</evidence>
<keyword evidence="7" id="KW-0496">Mitochondrion</keyword>
<evidence type="ECO:0000256" key="6">
    <source>
        <dbReference type="ARBA" id="ARBA00022946"/>
    </source>
</evidence>
<comment type="function">
    <text evidence="9">One of the essential components for the initiation of protein synthesis. Protects formylmethionyl-tRNA from spontaneous hydrolysis and promotes its binding to the 30S ribosomal subunits. Also involved in the hydrolysis of GTP during the formation of the 70S ribosomal complex.</text>
</comment>
<dbReference type="SUPFAM" id="SSF50447">
    <property type="entry name" value="Translation proteins"/>
    <property type="match status" value="2"/>
</dbReference>
<dbReference type="CDD" id="cd03692">
    <property type="entry name" value="mtIF2_IVc"/>
    <property type="match status" value="1"/>
</dbReference>
<evidence type="ECO:0000313" key="12">
    <source>
        <dbReference type="EMBL" id="CAK9260625.1"/>
    </source>
</evidence>
<accession>A0ABP0W5N7</accession>
<evidence type="ECO:0000256" key="1">
    <source>
        <dbReference type="ARBA" id="ARBA00004173"/>
    </source>
</evidence>
<reference evidence="12" key="1">
    <citation type="submission" date="2024-02" db="EMBL/GenBank/DDBJ databases">
        <authorList>
            <consortium name="ELIXIR-Norway"/>
            <consortium name="Elixir Norway"/>
        </authorList>
    </citation>
    <scope>NUCLEOTIDE SEQUENCE</scope>
</reference>
<dbReference type="NCBIfam" id="TIGR00231">
    <property type="entry name" value="small_GTP"/>
    <property type="match status" value="1"/>
</dbReference>
<dbReference type="InterPro" id="IPR009000">
    <property type="entry name" value="Transl_B-barrel_sf"/>
</dbReference>
<gene>
    <name evidence="12" type="ORF">CSSPJE1EN1_LOCUS6103</name>
</gene>
<dbReference type="CDD" id="cd03702">
    <property type="entry name" value="IF2_mtIF2_II"/>
    <property type="match status" value="1"/>
</dbReference>
<dbReference type="InterPro" id="IPR044145">
    <property type="entry name" value="IF2_II"/>
</dbReference>
<evidence type="ECO:0000256" key="5">
    <source>
        <dbReference type="ARBA" id="ARBA00022917"/>
    </source>
</evidence>
<evidence type="ECO:0000256" key="2">
    <source>
        <dbReference type="ARBA" id="ARBA00007733"/>
    </source>
</evidence>
<comment type="similarity">
    <text evidence="2">Belongs to the TRAFAC class translation factor GTPase superfamily. Classic translation factor GTPase family. IF-2 subfamily.</text>
</comment>
<evidence type="ECO:0000256" key="8">
    <source>
        <dbReference type="ARBA" id="ARBA00023134"/>
    </source>
</evidence>
<evidence type="ECO:0000259" key="11">
    <source>
        <dbReference type="PROSITE" id="PS51722"/>
    </source>
</evidence>
<dbReference type="HAMAP" id="MF_00100_B">
    <property type="entry name" value="IF_2_B"/>
    <property type="match status" value="1"/>
</dbReference>
<organism evidence="12 13">
    <name type="scientific">Sphagnum jensenii</name>
    <dbReference type="NCBI Taxonomy" id="128206"/>
    <lineage>
        <taxon>Eukaryota</taxon>
        <taxon>Viridiplantae</taxon>
        <taxon>Streptophyta</taxon>
        <taxon>Embryophyta</taxon>
        <taxon>Bryophyta</taxon>
        <taxon>Sphagnophytina</taxon>
        <taxon>Sphagnopsida</taxon>
        <taxon>Sphagnales</taxon>
        <taxon>Sphagnaceae</taxon>
        <taxon>Sphagnum</taxon>
    </lineage>
</organism>
<keyword evidence="8" id="KW-0342">GTP-binding</keyword>
<dbReference type="InterPro" id="IPR036925">
    <property type="entry name" value="TIF_IF2_dom3_sf"/>
</dbReference>
<dbReference type="PANTHER" id="PTHR43381:SF20">
    <property type="entry name" value="TRANSLATION INITIATION FACTOR IF-2, MITOCHONDRIAL"/>
    <property type="match status" value="1"/>
</dbReference>
<evidence type="ECO:0000256" key="7">
    <source>
        <dbReference type="ARBA" id="ARBA00023128"/>
    </source>
</evidence>
<evidence type="ECO:0000313" key="13">
    <source>
        <dbReference type="Proteomes" id="UP001497444"/>
    </source>
</evidence>
<comment type="subcellular location">
    <subcellularLocation>
        <location evidence="1">Mitochondrion</location>
    </subcellularLocation>
</comment>
<dbReference type="InterPro" id="IPR053905">
    <property type="entry name" value="EF-G-like_DII"/>
</dbReference>
<protein>
    <recommendedName>
        <fullName evidence="10">Translation initiation factor IF-2, mitochondrial</fullName>
    </recommendedName>
</protein>
<dbReference type="CDD" id="cd01887">
    <property type="entry name" value="IF2_eIF5B"/>
    <property type="match status" value="1"/>
</dbReference>
<dbReference type="InterPro" id="IPR023115">
    <property type="entry name" value="TIF_IF2_dom3"/>
</dbReference>
<keyword evidence="3" id="KW-0396">Initiation factor</keyword>
<feature type="domain" description="Tr-type G" evidence="11">
    <location>
        <begin position="261"/>
        <end position="431"/>
    </location>
</feature>
<evidence type="ECO:0000256" key="3">
    <source>
        <dbReference type="ARBA" id="ARBA00022540"/>
    </source>
</evidence>
<evidence type="ECO:0000256" key="9">
    <source>
        <dbReference type="ARBA" id="ARBA00025162"/>
    </source>
</evidence>
<dbReference type="Gene3D" id="2.40.30.10">
    <property type="entry name" value="Translation factors"/>
    <property type="match status" value="2"/>
</dbReference>
<dbReference type="EMBL" id="OZ020108">
    <property type="protein sequence ID" value="CAK9260625.1"/>
    <property type="molecule type" value="Genomic_DNA"/>
</dbReference>
<keyword evidence="6" id="KW-0809">Transit peptide</keyword>
<dbReference type="Pfam" id="PF11987">
    <property type="entry name" value="IF-2"/>
    <property type="match status" value="1"/>
</dbReference>
<dbReference type="SUPFAM" id="SSF52540">
    <property type="entry name" value="P-loop containing nucleoside triphosphate hydrolases"/>
    <property type="match status" value="1"/>
</dbReference>
<dbReference type="Gene3D" id="3.40.50.10050">
    <property type="entry name" value="Translation initiation factor IF- 2, domain 3"/>
    <property type="match status" value="1"/>
</dbReference>
<keyword evidence="5" id="KW-0648">Protein biosynthesis</keyword>
<keyword evidence="4" id="KW-0547">Nucleotide-binding</keyword>
<dbReference type="InterPro" id="IPR000178">
    <property type="entry name" value="TF_IF2_bacterial-like"/>
</dbReference>